<keyword evidence="1" id="KW-0812">Transmembrane</keyword>
<dbReference type="AlphaFoldDB" id="A0A9X2CXA1"/>
<dbReference type="RefSeq" id="WP_250098816.1">
    <property type="nucleotide sequence ID" value="NZ_JAKRYL010000050.1"/>
</dbReference>
<protein>
    <recommendedName>
        <fullName evidence="4">Heme exporter protein D</fullName>
    </recommendedName>
</protein>
<evidence type="ECO:0000256" key="1">
    <source>
        <dbReference type="SAM" id="Phobius"/>
    </source>
</evidence>
<accession>A0A9X2CXA1</accession>
<proteinExistence type="predicted"/>
<comment type="caution">
    <text evidence="2">The sequence shown here is derived from an EMBL/GenBank/DDBJ whole genome shotgun (WGS) entry which is preliminary data.</text>
</comment>
<dbReference type="Proteomes" id="UP001139150">
    <property type="component" value="Unassembled WGS sequence"/>
</dbReference>
<evidence type="ECO:0000313" key="2">
    <source>
        <dbReference type="EMBL" id="MCL7749968.1"/>
    </source>
</evidence>
<evidence type="ECO:0000313" key="3">
    <source>
        <dbReference type="Proteomes" id="UP001139150"/>
    </source>
</evidence>
<feature type="transmembrane region" description="Helical" evidence="1">
    <location>
        <begin position="6"/>
        <end position="29"/>
    </location>
</feature>
<keyword evidence="1" id="KW-0472">Membrane</keyword>
<evidence type="ECO:0008006" key="4">
    <source>
        <dbReference type="Google" id="ProtNLM"/>
    </source>
</evidence>
<dbReference type="EMBL" id="JAKRYL010000050">
    <property type="protein sequence ID" value="MCL7749968.1"/>
    <property type="molecule type" value="Genomic_DNA"/>
</dbReference>
<gene>
    <name evidence="2" type="ORF">MF646_22955</name>
</gene>
<organism evidence="2 3">
    <name type="scientific">Halalkalibacter alkaliphilus</name>
    <dbReference type="NCBI Taxonomy" id="2917993"/>
    <lineage>
        <taxon>Bacteria</taxon>
        <taxon>Bacillati</taxon>
        <taxon>Bacillota</taxon>
        <taxon>Bacilli</taxon>
        <taxon>Bacillales</taxon>
        <taxon>Bacillaceae</taxon>
        <taxon>Halalkalibacter</taxon>
    </lineage>
</organism>
<reference evidence="2" key="1">
    <citation type="submission" date="2022-02" db="EMBL/GenBank/DDBJ databases">
        <title>Halalkalibacter sp. nov. isolated from Lonar Lake, India.</title>
        <authorList>
            <person name="Joshi A."/>
            <person name="Thite S."/>
            <person name="Lodha T."/>
        </authorList>
    </citation>
    <scope>NUCLEOTIDE SEQUENCE</scope>
    <source>
        <strain evidence="2">MEB205</strain>
    </source>
</reference>
<keyword evidence="3" id="KW-1185">Reference proteome</keyword>
<keyword evidence="1" id="KW-1133">Transmembrane helix</keyword>
<sequence length="53" mass="6166">MGLTAFTFLIYFCFAYLAVTMVVCTVWVIRDRGKLKRKAIEDQIETNTKTIDM</sequence>
<name>A0A9X2CXA1_9BACI</name>